<dbReference type="RefSeq" id="WP_264487024.1">
    <property type="nucleotide sequence ID" value="NZ_JAPDDT010000003.1"/>
</dbReference>
<evidence type="ECO:0000256" key="2">
    <source>
        <dbReference type="SAM" id="SignalP"/>
    </source>
</evidence>
<evidence type="ECO:0000313" key="4">
    <source>
        <dbReference type="Proteomes" id="UP001320876"/>
    </source>
</evidence>
<gene>
    <name evidence="3" type="ORF">OKA05_10175</name>
</gene>
<dbReference type="EMBL" id="JAPDDT010000003">
    <property type="protein sequence ID" value="MCW1922918.1"/>
    <property type="molecule type" value="Genomic_DNA"/>
</dbReference>
<accession>A0ABT3GHI1</accession>
<protein>
    <submittedName>
        <fullName evidence="3">Autotransporter-associated beta strand repeat-containing protein</fullName>
    </submittedName>
</protein>
<dbReference type="InterPro" id="IPR011050">
    <property type="entry name" value="Pectin_lyase_fold/virulence"/>
</dbReference>
<keyword evidence="1 2" id="KW-0732">Signal</keyword>
<sequence>MKPNPVLRISTGRLMICGCLCTPLAARADIYKADNSDNLNLPGSWDNGTPPTPADIAHWDSFVTAANSTLLGADLSWDGILISNPAGPVTISGPNTLSLGASGIDLSTADQNLTINSAVALTTGQSWNSKSGRRITVSGPVSGAFNLTKAGIGELVLNGSTSNSFDGLVINSLGGTSAATTLFLGKTGGAVAVAAGKTVQFGTGTTGESNLRMLQPEQFGAGVVMTFGNVSGQWGRFDLNGTNQTLAGLNAGALATQGGAVIQNRRVSDSTSQLGPSTLTLNGSGTYLYNGYLRDVDGGTVGNNTLALVKNGTGTQTLAGAQILHTGGTTVNDGKLILGAGGGTGTLRAAVTVNAPGTIDYAGDNSFGYSAGVSVNALTINGATVGGANFGNHFYNNFALNMTGGSLLLGATNNEFQNTTVTVNASPSTATIARTAGNTTALIRVRDTSPMTLDVADGAQPVDLLISAPLTTVNLGSIVTKSGAGTLLLTGAQDNSSTILAATGGTTILDKSGASVRSLAGISNIGTGATVRIAGSNGDQIYALGSGNLGRVNMTGGTLDLAGLNEGWDRLDGTGIVTNSVAATTSTVTLGENNGSSAFAGSINNGAGIVKLVKTGSGTLGLGGNNTLSGTVEVNAGTLALTGSLPASATTVADGAGVAGEGTFSTLTLGATTGTTLLADPATAGSLGVTGALEVKGNTTVSLASGLFTPGVPFKVIGFGSKAGTWSGANFTLANVANFRGTPVFTENANDVSLTLNGANLKWNNAGGNLKWNTNLTANFHDGAANSTFFWGDKVTFDDTPGAAQIIAIDGAQQPASMTVNSQYDYTFDNGTSGSLAGGMSLVKAGSGVLKLATTNTFLGSTTVNGGTLALAAEAGLGATPAVPTAGHLAINGGTLRWDANFGINGNRGIAIGAIGATFNTIGAGNANTVNLASAITGNSPLTLQSHGEILDAGGAVGSTQLTNPANSFTGNVTVTSGLVTINSNFGNPANTILLNGGGLVDQASNTNFTRNIQIGALGGTYRSYSQVTTGTLAGSVSNAPGVASAIFRRIDGGTSVLAGDWSGFAGQFQNKRGNIRISAPNANWANTDYIQDAAGGWVEFRGGGNAIVNSLSSTRDVFINNGTTLNVDSGVISMATNGHYWQTNAGDLGKLTSSSGILTLTNGASSGSLATLDHQVRVRLVDFNGSTPLTFVKSGVNHLGVNQANTHSGGTVVNAGRLWVEHLQALGTGPVTVNNGGQAGLIAAGTYTNNFTIQGPGQAEGAGTLGAIRFGNNTISGNVTVAAAGSRITAHGGFGTLTGALSGSGNLEINSSAANNNGTINLNGNSPAYTGTLTVTQGRLNANGATFGGSLVSPDNTTLGGEATFGGNVTLGSSAGSALVIDASTSAKLTATGATTVNGTINVTVNGYPTNSSPIEVVGFGSKGGAWSAANFSYTAPAGARPGTAFAETANAIVLNLPTTDLVWNNAAATGGWNTNGDANFQDSVPTDQPFFWGDRVTFNDLPGDDQIIAVSGIVEPGSITVNSQHDYTFTGGTIGGGAIVKSGTGSLSFEQANTFTGSITVNGGKLIGAGSRSGTSTAFGLANNTRTMTVNAGSIAEFQVSNLFGNHNATSVPTLVVNGGTVTNSDVLVASLNNALNHVVLNGATLTSTVGSTSTIGGSRPSDTYGAWNINGTVTSTGQSTITTAAPINGQVMLNSAGTDATFAVNDGTLTIATPLMSGEHGYLNGILKTQPGTMVMDAASVYAGPTTINGGRLLANNTIGSGTGSGAVTVNATGTLGGTGAVSGAVTVNSGGVLAPGTSIESLATGALTLAAGSSFAVEYNSSGVPAVDVANVTGNVTLAGSLNLTDLAAVPAALTLGTKLTILTYTGTLSGTFAGLPEGGVIGSGPTNFKVRYADGNAVTLEATNESADPFEGWASSKGLAGADALGDADPDKDGLANLIEFVLGGEPNPANPGSNSRGLLPTITVDTTHLIFTFRRTDASAVLNPFVEYGTGLSAWIAAEAGEDGITIAEDNGFYDNGSTDRVIVRIPRSLDGVHNKMFARLKVTE</sequence>
<name>A0ABT3GHI1_9BACT</name>
<dbReference type="NCBIfam" id="TIGR02601">
    <property type="entry name" value="autotrns_rpt"/>
    <property type="match status" value="4"/>
</dbReference>
<feature type="signal peptide" evidence="2">
    <location>
        <begin position="1"/>
        <end position="28"/>
    </location>
</feature>
<comment type="caution">
    <text evidence="3">The sequence shown here is derived from an EMBL/GenBank/DDBJ whole genome shotgun (WGS) entry which is preliminary data.</text>
</comment>
<dbReference type="SUPFAM" id="SSF51126">
    <property type="entry name" value="Pectin lyase-like"/>
    <property type="match status" value="2"/>
</dbReference>
<dbReference type="Proteomes" id="UP001320876">
    <property type="component" value="Unassembled WGS sequence"/>
</dbReference>
<reference evidence="3 4" key="1">
    <citation type="submission" date="2022-10" db="EMBL/GenBank/DDBJ databases">
        <title>Luteolibacter arcticus strain CCTCC AB 2014275, whole genome shotgun sequencing project.</title>
        <authorList>
            <person name="Zhao G."/>
            <person name="Shen L."/>
        </authorList>
    </citation>
    <scope>NUCLEOTIDE SEQUENCE [LARGE SCALE GENOMIC DNA]</scope>
    <source>
        <strain evidence="3 4">CCTCC AB 2014275</strain>
    </source>
</reference>
<organism evidence="3 4">
    <name type="scientific">Luteolibacter arcticus</name>
    <dbReference type="NCBI Taxonomy" id="1581411"/>
    <lineage>
        <taxon>Bacteria</taxon>
        <taxon>Pseudomonadati</taxon>
        <taxon>Verrucomicrobiota</taxon>
        <taxon>Verrucomicrobiia</taxon>
        <taxon>Verrucomicrobiales</taxon>
        <taxon>Verrucomicrobiaceae</taxon>
        <taxon>Luteolibacter</taxon>
    </lineage>
</organism>
<dbReference type="InterPro" id="IPR013425">
    <property type="entry name" value="Autotrns_rpt"/>
</dbReference>
<proteinExistence type="predicted"/>
<feature type="chain" id="PRO_5047019024" evidence="2">
    <location>
        <begin position="29"/>
        <end position="2051"/>
    </location>
</feature>
<evidence type="ECO:0000313" key="3">
    <source>
        <dbReference type="EMBL" id="MCW1922918.1"/>
    </source>
</evidence>
<dbReference type="Pfam" id="PF12951">
    <property type="entry name" value="PATR"/>
    <property type="match status" value="6"/>
</dbReference>
<keyword evidence="4" id="KW-1185">Reference proteome</keyword>
<evidence type="ECO:0000256" key="1">
    <source>
        <dbReference type="ARBA" id="ARBA00022729"/>
    </source>
</evidence>